<dbReference type="EMBL" id="SNRY01001680">
    <property type="protein sequence ID" value="KAA6329234.1"/>
    <property type="molecule type" value="Genomic_DNA"/>
</dbReference>
<feature type="domain" description="Radical SAM core" evidence="1">
    <location>
        <begin position="137"/>
        <end position="380"/>
    </location>
</feature>
<accession>A0A5J4R7E6</accession>
<evidence type="ECO:0000313" key="2">
    <source>
        <dbReference type="EMBL" id="KAA6329234.1"/>
    </source>
</evidence>
<evidence type="ECO:0000259" key="1">
    <source>
        <dbReference type="PROSITE" id="PS51918"/>
    </source>
</evidence>
<organism evidence="2">
    <name type="scientific">termite gut metagenome</name>
    <dbReference type="NCBI Taxonomy" id="433724"/>
    <lineage>
        <taxon>unclassified sequences</taxon>
        <taxon>metagenomes</taxon>
        <taxon>organismal metagenomes</taxon>
    </lineage>
</organism>
<name>A0A5J4R7E6_9ZZZZ</name>
<dbReference type="GO" id="GO:0051536">
    <property type="term" value="F:iron-sulfur cluster binding"/>
    <property type="evidence" value="ECO:0007669"/>
    <property type="project" value="InterPro"/>
</dbReference>
<dbReference type="NCBIfam" id="NF045502">
    <property type="entry name" value="variant_rSAM"/>
    <property type="match status" value="1"/>
</dbReference>
<proteinExistence type="predicted"/>
<dbReference type="GO" id="GO:0003824">
    <property type="term" value="F:catalytic activity"/>
    <property type="evidence" value="ECO:0007669"/>
    <property type="project" value="InterPro"/>
</dbReference>
<dbReference type="CDD" id="cd01335">
    <property type="entry name" value="Radical_SAM"/>
    <property type="match status" value="1"/>
</dbReference>
<gene>
    <name evidence="2" type="ORF">EZS27_021939</name>
</gene>
<sequence length="408" mass="45633">MKKYIIGNEEADSVELKCLLISKGVRVDNAVYKRFGKDYRLNASPLTCNSFTLSDGTNVQLTDVGFHLRHLFKALSWSNIKRSNYESELGTPFQLRVLDDKPALFYERECIDFVTFHPKTEFYKQKTSSGLPYMGNAVLQGCDFVSFQCLWSCEYASGGKPCEFCFSGAEFEALARKGKPQPAAVKASDVAEMVRYAVQNDDVNSVQITGGSTFSGKTEYKHIAGYLKAIAENNIDLAGEILLYITPPDNNAHIDEYFLLGASRIACSLEVWDEARAKIITPGKIHFTSRERHLKALTYIAEKYGKGKAFSNFIIGIESIETLKKGATWLAERGIIPSASVWMPMGRPVMGSMTAPTLDYFRRVKEMLAELYSKYELAPPGGCGLNVCVEKDIYLYSKTFSLHLQNTL</sequence>
<dbReference type="PROSITE" id="PS51918">
    <property type="entry name" value="RADICAL_SAM"/>
    <property type="match status" value="1"/>
</dbReference>
<protein>
    <recommendedName>
        <fullName evidence="1">Radical SAM core domain-containing protein</fullName>
    </recommendedName>
</protein>
<dbReference type="InterPro" id="IPR007197">
    <property type="entry name" value="rSAM"/>
</dbReference>
<reference evidence="2" key="1">
    <citation type="submission" date="2019-03" db="EMBL/GenBank/DDBJ databases">
        <title>Single cell metagenomics reveals metabolic interactions within the superorganism composed of flagellate Streblomastix strix and complex community of Bacteroidetes bacteria on its surface.</title>
        <authorList>
            <person name="Treitli S.C."/>
            <person name="Kolisko M."/>
            <person name="Husnik F."/>
            <person name="Keeling P."/>
            <person name="Hampl V."/>
        </authorList>
    </citation>
    <scope>NUCLEOTIDE SEQUENCE</scope>
    <source>
        <strain evidence="2">STM</strain>
    </source>
</reference>
<dbReference type="InterPro" id="IPR058240">
    <property type="entry name" value="rSAM_sf"/>
</dbReference>
<comment type="caution">
    <text evidence="2">The sequence shown here is derived from an EMBL/GenBank/DDBJ whole genome shotgun (WGS) entry which is preliminary data.</text>
</comment>
<dbReference type="SUPFAM" id="SSF102114">
    <property type="entry name" value="Radical SAM enzymes"/>
    <property type="match status" value="1"/>
</dbReference>
<dbReference type="AlphaFoldDB" id="A0A5J4R7E6"/>